<proteinExistence type="predicted"/>
<reference evidence="3" key="1">
    <citation type="journal article" date="2021" name="Sci. Adv.">
        <title>The American lobster genome reveals insights on longevity, neural, and immune adaptations.</title>
        <authorList>
            <person name="Polinski J.M."/>
            <person name="Zimin A.V."/>
            <person name="Clark K.F."/>
            <person name="Kohn A.B."/>
            <person name="Sadowski N."/>
            <person name="Timp W."/>
            <person name="Ptitsyn A."/>
            <person name="Khanna P."/>
            <person name="Romanova D.Y."/>
            <person name="Williams P."/>
            <person name="Greenwood S.J."/>
            <person name="Moroz L.L."/>
            <person name="Walt D.R."/>
            <person name="Bodnar A.G."/>
        </authorList>
    </citation>
    <scope>NUCLEOTIDE SEQUENCE</scope>
    <source>
        <strain evidence="3">GMGI-L3</strain>
    </source>
</reference>
<feature type="non-terminal residue" evidence="3">
    <location>
        <position position="395"/>
    </location>
</feature>
<feature type="compositionally biased region" description="Low complexity" evidence="1">
    <location>
        <begin position="361"/>
        <end position="380"/>
    </location>
</feature>
<feature type="region of interest" description="Disordered" evidence="1">
    <location>
        <begin position="323"/>
        <end position="344"/>
    </location>
</feature>
<keyword evidence="2" id="KW-0472">Membrane</keyword>
<organism evidence="3 4">
    <name type="scientific">Homarus americanus</name>
    <name type="common">American lobster</name>
    <dbReference type="NCBI Taxonomy" id="6706"/>
    <lineage>
        <taxon>Eukaryota</taxon>
        <taxon>Metazoa</taxon>
        <taxon>Ecdysozoa</taxon>
        <taxon>Arthropoda</taxon>
        <taxon>Crustacea</taxon>
        <taxon>Multicrustacea</taxon>
        <taxon>Malacostraca</taxon>
        <taxon>Eumalacostraca</taxon>
        <taxon>Eucarida</taxon>
        <taxon>Decapoda</taxon>
        <taxon>Pleocyemata</taxon>
        <taxon>Astacidea</taxon>
        <taxon>Nephropoidea</taxon>
        <taxon>Nephropidae</taxon>
        <taxon>Homarus</taxon>
    </lineage>
</organism>
<feature type="region of interest" description="Disordered" evidence="1">
    <location>
        <begin position="193"/>
        <end position="236"/>
    </location>
</feature>
<feature type="region of interest" description="Disordered" evidence="1">
    <location>
        <begin position="252"/>
        <end position="301"/>
    </location>
</feature>
<evidence type="ECO:0000313" key="4">
    <source>
        <dbReference type="Proteomes" id="UP000747542"/>
    </source>
</evidence>
<dbReference type="AlphaFoldDB" id="A0A8J5JZL2"/>
<sequence>KAGPGDPCEDLCGPGTHTICDNKTKTCKCDKHHPVAIDNKFCVKPVQLGKPCVHHDQCQFHDVHAICREYAINYTECQCREKYEIKALQGQGFSQPNLCFPDLDSLKADVPTLLGLGLGMSVLSALICLVLKIFARARFVRPRRYADAHINPPLTVSGQLSREGERRVCTHAHGHKVYARRQSYPQRRASALVLQPPHCSSPQQRSSLQPLRVIPEHPGSPRSIPGRGVRSTPSLQQNPRETYAAFALAANASTSSSPARGRTHSLRSSTKSASSSRRPSYSSLQALRPGTRRSSQASLRLVVGEGRGEPIGYYVCIRDPASVHSRGGSRRPSQASVASSSGDLREGRVHHYLYMRAPNYSLTSETNTTTTGTSDSSPRTPKSTEQLLAVYHSVP</sequence>
<dbReference type="Proteomes" id="UP000747542">
    <property type="component" value="Unassembled WGS sequence"/>
</dbReference>
<feature type="non-terminal residue" evidence="3">
    <location>
        <position position="1"/>
    </location>
</feature>
<dbReference type="EMBL" id="JAHLQT010024959">
    <property type="protein sequence ID" value="KAG7164718.1"/>
    <property type="molecule type" value="Genomic_DNA"/>
</dbReference>
<evidence type="ECO:0000256" key="1">
    <source>
        <dbReference type="SAM" id="MobiDB-lite"/>
    </source>
</evidence>
<protein>
    <submittedName>
        <fullName evidence="3">Uncharacterized protein</fullName>
    </submittedName>
</protein>
<name>A0A8J5JZL2_HOMAM</name>
<feature type="transmembrane region" description="Helical" evidence="2">
    <location>
        <begin position="113"/>
        <end position="135"/>
    </location>
</feature>
<feature type="compositionally biased region" description="Low complexity" evidence="1">
    <location>
        <begin position="200"/>
        <end position="212"/>
    </location>
</feature>
<feature type="compositionally biased region" description="Low complexity" evidence="1">
    <location>
        <begin position="266"/>
        <end position="283"/>
    </location>
</feature>
<comment type="caution">
    <text evidence="3">The sequence shown here is derived from an EMBL/GenBank/DDBJ whole genome shotgun (WGS) entry which is preliminary data.</text>
</comment>
<keyword evidence="2" id="KW-0812">Transmembrane</keyword>
<feature type="compositionally biased region" description="Polar residues" evidence="1">
    <location>
        <begin position="331"/>
        <end position="342"/>
    </location>
</feature>
<feature type="region of interest" description="Disordered" evidence="1">
    <location>
        <begin position="360"/>
        <end position="386"/>
    </location>
</feature>
<evidence type="ECO:0000256" key="2">
    <source>
        <dbReference type="SAM" id="Phobius"/>
    </source>
</evidence>
<evidence type="ECO:0000313" key="3">
    <source>
        <dbReference type="EMBL" id="KAG7164718.1"/>
    </source>
</evidence>
<keyword evidence="2" id="KW-1133">Transmembrane helix</keyword>
<gene>
    <name evidence="3" type="ORF">Hamer_G005119</name>
</gene>
<keyword evidence="4" id="KW-1185">Reference proteome</keyword>
<accession>A0A8J5JZL2</accession>